<protein>
    <submittedName>
        <fullName evidence="3">Vacuolar protein sorting-associated protein 62</fullName>
    </submittedName>
</protein>
<proteinExistence type="predicted"/>
<evidence type="ECO:0000256" key="1">
    <source>
        <dbReference type="SAM" id="MobiDB-lite"/>
    </source>
</evidence>
<feature type="region of interest" description="Disordered" evidence="1">
    <location>
        <begin position="29"/>
        <end position="51"/>
    </location>
</feature>
<evidence type="ECO:0000313" key="3">
    <source>
        <dbReference type="EMBL" id="CAF9933645.1"/>
    </source>
</evidence>
<dbReference type="Pfam" id="PF06101">
    <property type="entry name" value="Vps62"/>
    <property type="match status" value="1"/>
</dbReference>
<keyword evidence="2" id="KW-1133">Transmembrane helix</keyword>
<name>A0A8H3G0Q9_9LECA</name>
<keyword evidence="2" id="KW-0812">Transmembrane</keyword>
<dbReference type="PANTHER" id="PTHR48172">
    <property type="match status" value="1"/>
</dbReference>
<dbReference type="EMBL" id="CAJPDT010000071">
    <property type="protein sequence ID" value="CAF9933645.1"/>
    <property type="molecule type" value="Genomic_DNA"/>
</dbReference>
<evidence type="ECO:0000313" key="4">
    <source>
        <dbReference type="Proteomes" id="UP000664534"/>
    </source>
</evidence>
<comment type="caution">
    <text evidence="3">The sequence shown here is derived from an EMBL/GenBank/DDBJ whole genome shotgun (WGS) entry which is preliminary data.</text>
</comment>
<reference evidence="3" key="1">
    <citation type="submission" date="2021-03" db="EMBL/GenBank/DDBJ databases">
        <authorList>
            <person name="Tagirdzhanova G."/>
        </authorList>
    </citation>
    <scope>NUCLEOTIDE SEQUENCE</scope>
</reference>
<feature type="region of interest" description="Disordered" evidence="1">
    <location>
        <begin position="465"/>
        <end position="489"/>
    </location>
</feature>
<dbReference type="InterPro" id="IPR009291">
    <property type="entry name" value="Vps62"/>
</dbReference>
<organism evidence="3 4">
    <name type="scientific">Imshaugia aleurites</name>
    <dbReference type="NCBI Taxonomy" id="172621"/>
    <lineage>
        <taxon>Eukaryota</taxon>
        <taxon>Fungi</taxon>
        <taxon>Dikarya</taxon>
        <taxon>Ascomycota</taxon>
        <taxon>Pezizomycotina</taxon>
        <taxon>Lecanoromycetes</taxon>
        <taxon>OSLEUM clade</taxon>
        <taxon>Lecanoromycetidae</taxon>
        <taxon>Lecanorales</taxon>
        <taxon>Lecanorineae</taxon>
        <taxon>Parmeliaceae</taxon>
        <taxon>Imshaugia</taxon>
    </lineage>
</organism>
<dbReference type="OrthoDB" id="188042at2759"/>
<keyword evidence="2" id="KW-0472">Membrane</keyword>
<sequence>MGPSLRSLEGGLGLTGKVPSEVVYMVTEAEGKSSAKPSHHPQTPFSRSQDVRIKNRKTSVRIPVLLGFILVAFIFTVLRNVPVIPLSFRSRTGPWLRMCSSNHDRQDPSFADIKTRPEDLANDPRVMHEIPQYVLDYAPLVHLNSEEQFWPCDIKEHLFHITPEVNYTPIEGLPQSNLSNLDQLNQFDNGRHVFLTSNDNVEDRPDWLGGQINIPDDFTDEAKADHFESQTIRGTIRKQSHGGHSDAPAVLLTVDKDDGVVDAFWFFFYSYNLGNIVFNIRFGNHIGDWEHTLVRFQRGKPKVVFVSEHFFGSAYSYSAVEKIGNRPVVYSAVGTHAMYATPGSQPYILPLGILHDETDRGPLWDPALNSLMYTYNHVTDTLYASNRTPAAPTEWFYFTGKWGDKSYPASDNRQYGFAGEYHYVNGPLGPRFKHLGRRKVCQGSYSDPCVIKDRLDPDTVRVWPGLGEGDEWPDPEMRPPGLSEYGERR</sequence>
<feature type="transmembrane region" description="Helical" evidence="2">
    <location>
        <begin position="62"/>
        <end position="81"/>
    </location>
</feature>
<dbReference type="PANTHER" id="PTHR48172:SF2">
    <property type="entry name" value="VACUOLAR PROTEIN SORTING PROTEIN 62"/>
    <property type="match status" value="1"/>
</dbReference>
<dbReference type="AlphaFoldDB" id="A0A8H3G0Q9"/>
<accession>A0A8H3G0Q9</accession>
<evidence type="ECO:0000256" key="2">
    <source>
        <dbReference type="SAM" id="Phobius"/>
    </source>
</evidence>
<keyword evidence="4" id="KW-1185">Reference proteome</keyword>
<gene>
    <name evidence="3" type="primary">VPS62</name>
    <name evidence="3" type="ORF">IMSHALPRED_009432</name>
</gene>
<dbReference type="Proteomes" id="UP000664534">
    <property type="component" value="Unassembled WGS sequence"/>
</dbReference>